<evidence type="ECO:0000313" key="2">
    <source>
        <dbReference type="Proteomes" id="UP000028681"/>
    </source>
</evidence>
<evidence type="ECO:0000313" key="1">
    <source>
        <dbReference type="EMBL" id="AIJ09058.1"/>
    </source>
</evidence>
<accession>A0A076LR94</accession>
<dbReference type="AlphaFoldDB" id="A0A076LR94"/>
<protein>
    <submittedName>
        <fullName evidence="1">Putative transposase</fullName>
    </submittedName>
</protein>
<name>A0A076LR94_9GAMM</name>
<dbReference type="Proteomes" id="UP000028681">
    <property type="component" value="Chromosome"/>
</dbReference>
<gene>
    <name evidence="1" type="ORF">ETEE_2622</name>
</gene>
<dbReference type="KEGG" id="ete:ETEE_2622"/>
<proteinExistence type="predicted"/>
<organism evidence="1 2">
    <name type="scientific">Edwardsiella anguillarum ET080813</name>
    <dbReference type="NCBI Taxonomy" id="667120"/>
    <lineage>
        <taxon>Bacteria</taxon>
        <taxon>Pseudomonadati</taxon>
        <taxon>Pseudomonadota</taxon>
        <taxon>Gammaproteobacteria</taxon>
        <taxon>Enterobacterales</taxon>
        <taxon>Hafniaceae</taxon>
        <taxon>Edwardsiella</taxon>
    </lineage>
</organism>
<dbReference type="HOGENOM" id="CLU_036805_13_8_6"/>
<dbReference type="EMBL" id="CP006664">
    <property type="protein sequence ID" value="AIJ09058.1"/>
    <property type="molecule type" value="Genomic_DNA"/>
</dbReference>
<reference evidence="1 2" key="1">
    <citation type="journal article" date="2012" name="PLoS ONE">
        <title>Edwardsiella comparative phylogenomics reveal the new intra/inter-species taxonomic relationships, virulence evolution and niche adaptation mechanisms.</title>
        <authorList>
            <person name="Yang M."/>
            <person name="Lv Y."/>
            <person name="Xiao J."/>
            <person name="Wu H."/>
            <person name="Zheng H."/>
            <person name="Liu Q."/>
            <person name="Zhang Y."/>
            <person name="Wang Q."/>
        </authorList>
    </citation>
    <scope>NUCLEOTIDE SEQUENCE [LARGE SCALE GENOMIC DNA]</scope>
    <source>
        <strain evidence="2">080813</strain>
    </source>
</reference>
<sequence length="46" mass="5331">MDDTVKKVVWLATQAASQKWTMPLRGRRMAISRFIIKFGDRLDGHV</sequence>